<dbReference type="Gene3D" id="3.30.559.30">
    <property type="entry name" value="Nonribosomal peptide synthetase, condensation domain"/>
    <property type="match status" value="2"/>
</dbReference>
<evidence type="ECO:0000313" key="3">
    <source>
        <dbReference type="Proteomes" id="UP000324927"/>
    </source>
</evidence>
<organism evidence="2 3">
    <name type="scientific">Azospirillum lipoferum</name>
    <dbReference type="NCBI Taxonomy" id="193"/>
    <lineage>
        <taxon>Bacteria</taxon>
        <taxon>Pseudomonadati</taxon>
        <taxon>Pseudomonadota</taxon>
        <taxon>Alphaproteobacteria</taxon>
        <taxon>Rhodospirillales</taxon>
        <taxon>Azospirillaceae</taxon>
        <taxon>Azospirillum</taxon>
    </lineage>
</organism>
<dbReference type="InterPro" id="IPR001242">
    <property type="entry name" value="Condensation_dom"/>
</dbReference>
<protein>
    <submittedName>
        <fullName evidence="2">Non-ribosomal peptide synthetase</fullName>
    </submittedName>
</protein>
<accession>A0A5A9FT70</accession>
<dbReference type="EMBL" id="VTTN01000049">
    <property type="protein sequence ID" value="KAA0584662.1"/>
    <property type="molecule type" value="Genomic_DNA"/>
</dbReference>
<dbReference type="RefSeq" id="WP_246194564.1">
    <property type="nucleotide sequence ID" value="NZ_VTTN01000049.1"/>
</dbReference>
<feature type="non-terminal residue" evidence="2">
    <location>
        <position position="1"/>
    </location>
</feature>
<dbReference type="PANTHER" id="PTHR45398">
    <property type="match status" value="1"/>
</dbReference>
<dbReference type="InterPro" id="IPR010060">
    <property type="entry name" value="NRPS_synth"/>
</dbReference>
<feature type="domain" description="Condensation" evidence="1">
    <location>
        <begin position="4"/>
        <end position="322"/>
    </location>
</feature>
<dbReference type="PANTHER" id="PTHR45398:SF1">
    <property type="entry name" value="ENZYME, PUTATIVE (JCVI)-RELATED"/>
    <property type="match status" value="1"/>
</dbReference>
<dbReference type="AlphaFoldDB" id="A0A5A9FT70"/>
<dbReference type="SUPFAM" id="SSF52777">
    <property type="entry name" value="CoA-dependent acyltransferases"/>
    <property type="match status" value="4"/>
</dbReference>
<feature type="domain" description="Condensation" evidence="1">
    <location>
        <begin position="352"/>
        <end position="779"/>
    </location>
</feature>
<name>A0A5A9FT70_AZOLI</name>
<feature type="non-terminal residue" evidence="2">
    <location>
        <position position="832"/>
    </location>
</feature>
<dbReference type="Proteomes" id="UP000324927">
    <property type="component" value="Unassembled WGS sequence"/>
</dbReference>
<keyword evidence="3" id="KW-1185">Reference proteome</keyword>
<evidence type="ECO:0000259" key="1">
    <source>
        <dbReference type="Pfam" id="PF00668"/>
    </source>
</evidence>
<gene>
    <name evidence="2" type="ORF">FZ942_35615</name>
</gene>
<dbReference type="InterPro" id="IPR023213">
    <property type="entry name" value="CAT-like_dom_sf"/>
</dbReference>
<dbReference type="Gene3D" id="3.30.559.10">
    <property type="entry name" value="Chloramphenicol acetyltransferase-like domain"/>
    <property type="match status" value="2"/>
</dbReference>
<dbReference type="Pfam" id="PF00668">
    <property type="entry name" value="Condensation"/>
    <property type="match status" value="2"/>
</dbReference>
<dbReference type="GO" id="GO:0003824">
    <property type="term" value="F:catalytic activity"/>
    <property type="evidence" value="ECO:0007669"/>
    <property type="project" value="InterPro"/>
</dbReference>
<comment type="caution">
    <text evidence="2">The sequence shown here is derived from an EMBL/GenBank/DDBJ whole genome shotgun (WGS) entry which is preliminary data.</text>
</comment>
<sequence>ADDGGQRLLLAIHHLVVDGVSWRVLLEDLQLACAQLEGGEPVVLPAKTASFRSWSEALQRHAASDVLKAELSWWRDSLRDAPTGLPGVVEPVPAGALTVAASAVARTRLDAGWTKRLLSSAPAAYRTRVNDLLLTALARVLCRWSGTASALVQLEGHGREELVAGAGMDLSRSVGWFTTAYPVHLRPGGDPGAAIMAVKEQLRAVPSNGLGYGVLRHLGDAESRTALRALPEARVTFNYLGQFDGSFDAGARFVPADEPAGSSQDAAAPLGNWLTLNGQVHNGELMFDWSYSRSVLGASVVEGLAAAYGEELQALVAHCEASAGGLTPSDVPLAGLTQAQLDALALPAREVEDLYPLTPMQQGMLFHALYEPGGDAYINQMRVDVEGLDVARFHVAWQGAVDRHDSLRAGFLWEGLDHPLQAIRRKAAVPLRLEDWRGDAEPSARLEALAEAERQAGFDLASPPLLRLTVVRTGQERHHVILTSHHILLDGWSSSQLLGEVLQRYAGHAPATDGGRFRDHVAWLQGRDRAASEAFWRARTAEIDQPTRIAAAGGQPDAAEGHGVLELVFDEGETLRLTRFARQAQVTLNTLVQAAWLLLLHRRTGQGTVTAGVTVSGRPAELPGIERQIGLFINTLPLVGTPHPALTVSEWLTGLQARNLEMREHEYTPLSDIQRWSGHGGEMLFDSLLVFENYPLSDAFGRGDTGGLRFGVPRNHELTSVPLTLLMGAGERLTLTFSHWRDRIGDDEVGRLADQIRGLLLALTEDVGRRLGGFGLLDEEGWRSFAGWNASRDDSLTAGPLVPDVIAEQAALHGARPALSFGGRTLSYAELE</sequence>
<evidence type="ECO:0000313" key="2">
    <source>
        <dbReference type="EMBL" id="KAA0584662.1"/>
    </source>
</evidence>
<proteinExistence type="predicted"/>
<reference evidence="2 3" key="1">
    <citation type="submission" date="2019-08" db="EMBL/GenBank/DDBJ databases">
        <authorList>
            <person name="Grouzdev D."/>
            <person name="Tikhonova E."/>
            <person name="Kravchenko I."/>
        </authorList>
    </citation>
    <scope>NUCLEOTIDE SEQUENCE [LARGE SCALE GENOMIC DNA]</scope>
    <source>
        <strain evidence="2 3">59b</strain>
    </source>
</reference>
<dbReference type="NCBIfam" id="TIGR01720">
    <property type="entry name" value="NRPS-para261"/>
    <property type="match status" value="1"/>
</dbReference>
<dbReference type="CDD" id="cd19543">
    <property type="entry name" value="DCL_NRPS"/>
    <property type="match status" value="1"/>
</dbReference>